<dbReference type="PROSITE" id="PS50157">
    <property type="entry name" value="ZINC_FINGER_C2H2_2"/>
    <property type="match status" value="1"/>
</dbReference>
<dbReference type="SMART" id="SM00355">
    <property type="entry name" value="ZnF_C2H2"/>
    <property type="match status" value="1"/>
</dbReference>
<evidence type="ECO:0000313" key="2">
    <source>
        <dbReference type="EMBL" id="QJA57909.1"/>
    </source>
</evidence>
<gene>
    <name evidence="2" type="ORF">MM415B01538_0016</name>
</gene>
<proteinExistence type="predicted"/>
<name>A0A6M3IK31_9ZZZZ</name>
<feature type="domain" description="C2H2-type" evidence="1">
    <location>
        <begin position="187"/>
        <end position="212"/>
    </location>
</feature>
<evidence type="ECO:0000259" key="1">
    <source>
        <dbReference type="PROSITE" id="PS50157"/>
    </source>
</evidence>
<accession>A0A6M3IK31</accession>
<organism evidence="2">
    <name type="scientific">viral metagenome</name>
    <dbReference type="NCBI Taxonomy" id="1070528"/>
    <lineage>
        <taxon>unclassified sequences</taxon>
        <taxon>metagenomes</taxon>
        <taxon>organismal metagenomes</taxon>
    </lineage>
</organism>
<dbReference type="AlphaFoldDB" id="A0A6M3IK31"/>
<reference evidence="2" key="1">
    <citation type="submission" date="2020-03" db="EMBL/GenBank/DDBJ databases">
        <title>The deep terrestrial virosphere.</title>
        <authorList>
            <person name="Holmfeldt K."/>
            <person name="Nilsson E."/>
            <person name="Simone D."/>
            <person name="Lopez-Fernandez M."/>
            <person name="Wu X."/>
            <person name="de Brujin I."/>
            <person name="Lundin D."/>
            <person name="Andersson A."/>
            <person name="Bertilsson S."/>
            <person name="Dopson M."/>
        </authorList>
    </citation>
    <scope>NUCLEOTIDE SEQUENCE</scope>
    <source>
        <strain evidence="2">MM415B01538</strain>
    </source>
</reference>
<protein>
    <recommendedName>
        <fullName evidence="1">C2H2-type domain-containing protein</fullName>
    </recommendedName>
</protein>
<sequence length="212" mass="24116">MKYVSKRKELRLIMRPTDRSIDEHRRTVIHQGKKAEFMDGRYETMDPELIEWLHNHHERGQKFDEITPREEKAIAKAVGKVPVEEQVMQDMLESKPYSVDKPNPVIRVVTGAMATDNAIGDTRYVAPSTSVESTRPRDVTSLSPELAKIIDEKINAAIGQIIELLKPAVAKEEKAVKIMEGKSTKSFKCPYCDEVFSSGFAVGRHKREKHSK</sequence>
<dbReference type="EMBL" id="MT141298">
    <property type="protein sequence ID" value="QJA57909.1"/>
    <property type="molecule type" value="Genomic_DNA"/>
</dbReference>
<dbReference type="InterPro" id="IPR013087">
    <property type="entry name" value="Znf_C2H2_type"/>
</dbReference>
<dbReference type="PROSITE" id="PS00028">
    <property type="entry name" value="ZINC_FINGER_C2H2_1"/>
    <property type="match status" value="1"/>
</dbReference>